<dbReference type="Proteomes" id="UP000612233">
    <property type="component" value="Unassembled WGS sequence"/>
</dbReference>
<dbReference type="AlphaFoldDB" id="A0A927BD37"/>
<sequence>MFRRKIDPRILEKNLGEESNWIRFENALAQLPSDKIIFPPVVNGAFDEGKRLWLKDEMDLIKGEFIKEYPLDWYGAEYVSSVNVPAVDDPYEAEYTGLAFKLEQSDSGWVFARNEAIVNYVLKA</sequence>
<dbReference type="RefSeq" id="WP_191005068.1">
    <property type="nucleotide sequence ID" value="NZ_JACXAD010000009.1"/>
</dbReference>
<name>A0A927BD37_9BACT</name>
<reference evidence="1" key="1">
    <citation type="submission" date="2020-09" db="EMBL/GenBank/DDBJ databases">
        <authorList>
            <person name="Kim M.K."/>
        </authorList>
    </citation>
    <scope>NUCLEOTIDE SEQUENCE</scope>
    <source>
        <strain evidence="1">BT664</strain>
    </source>
</reference>
<keyword evidence="2" id="KW-1185">Reference proteome</keyword>
<organism evidence="1 2">
    <name type="scientific">Hymenobacter montanus</name>
    <dbReference type="NCBI Taxonomy" id="2771359"/>
    <lineage>
        <taxon>Bacteria</taxon>
        <taxon>Pseudomonadati</taxon>
        <taxon>Bacteroidota</taxon>
        <taxon>Cytophagia</taxon>
        <taxon>Cytophagales</taxon>
        <taxon>Hymenobacteraceae</taxon>
        <taxon>Hymenobacter</taxon>
    </lineage>
</organism>
<protein>
    <submittedName>
        <fullName evidence="1">Uncharacterized protein</fullName>
    </submittedName>
</protein>
<comment type="caution">
    <text evidence="1">The sequence shown here is derived from an EMBL/GenBank/DDBJ whole genome shotgun (WGS) entry which is preliminary data.</text>
</comment>
<gene>
    <name evidence="1" type="ORF">IC235_10165</name>
</gene>
<evidence type="ECO:0000313" key="1">
    <source>
        <dbReference type="EMBL" id="MBD2768256.1"/>
    </source>
</evidence>
<proteinExistence type="predicted"/>
<evidence type="ECO:0000313" key="2">
    <source>
        <dbReference type="Proteomes" id="UP000612233"/>
    </source>
</evidence>
<accession>A0A927BD37</accession>
<dbReference type="EMBL" id="JACXAD010000009">
    <property type="protein sequence ID" value="MBD2768256.1"/>
    <property type="molecule type" value="Genomic_DNA"/>
</dbReference>